<evidence type="ECO:0000256" key="1">
    <source>
        <dbReference type="SAM" id="MobiDB-lite"/>
    </source>
</evidence>
<dbReference type="InterPro" id="IPR044822">
    <property type="entry name" value="Myb_DNA-bind_4"/>
</dbReference>
<dbReference type="STRING" id="69332.A0A388KD33"/>
<feature type="compositionally biased region" description="Polar residues" evidence="1">
    <location>
        <begin position="591"/>
        <end position="601"/>
    </location>
</feature>
<gene>
    <name evidence="3" type="ORF">CBR_g1078</name>
</gene>
<dbReference type="OrthoDB" id="8933168at2759"/>
<feature type="compositionally biased region" description="Basic and acidic residues" evidence="1">
    <location>
        <begin position="639"/>
        <end position="664"/>
    </location>
</feature>
<comment type="caution">
    <text evidence="3">The sequence shown here is derived from an EMBL/GenBank/DDBJ whole genome shotgun (WGS) entry which is preliminary data.</text>
</comment>
<proteinExistence type="predicted"/>
<reference evidence="3 4" key="1">
    <citation type="journal article" date="2018" name="Cell">
        <title>The Chara Genome: Secondary Complexity and Implications for Plant Terrestrialization.</title>
        <authorList>
            <person name="Nishiyama T."/>
            <person name="Sakayama H."/>
            <person name="Vries J.D."/>
            <person name="Buschmann H."/>
            <person name="Saint-Marcoux D."/>
            <person name="Ullrich K.K."/>
            <person name="Haas F.B."/>
            <person name="Vanderstraeten L."/>
            <person name="Becker D."/>
            <person name="Lang D."/>
            <person name="Vosolsobe S."/>
            <person name="Rombauts S."/>
            <person name="Wilhelmsson P.K.I."/>
            <person name="Janitza P."/>
            <person name="Kern R."/>
            <person name="Heyl A."/>
            <person name="Rumpler F."/>
            <person name="Villalobos L.I.A.C."/>
            <person name="Clay J.M."/>
            <person name="Skokan R."/>
            <person name="Toyoda A."/>
            <person name="Suzuki Y."/>
            <person name="Kagoshima H."/>
            <person name="Schijlen E."/>
            <person name="Tajeshwar N."/>
            <person name="Catarino B."/>
            <person name="Hetherington A.J."/>
            <person name="Saltykova A."/>
            <person name="Bonnot C."/>
            <person name="Breuninger H."/>
            <person name="Symeonidi A."/>
            <person name="Radhakrishnan G.V."/>
            <person name="Van Nieuwerburgh F."/>
            <person name="Deforce D."/>
            <person name="Chang C."/>
            <person name="Karol K.G."/>
            <person name="Hedrich R."/>
            <person name="Ulvskov P."/>
            <person name="Glockner G."/>
            <person name="Delwiche C.F."/>
            <person name="Petrasek J."/>
            <person name="Van de Peer Y."/>
            <person name="Friml J."/>
            <person name="Beilby M."/>
            <person name="Dolan L."/>
            <person name="Kohara Y."/>
            <person name="Sugano S."/>
            <person name="Fujiyama A."/>
            <person name="Delaux P.-M."/>
            <person name="Quint M."/>
            <person name="TheiBen G."/>
            <person name="Hagemann M."/>
            <person name="Harholt J."/>
            <person name="Dunand C."/>
            <person name="Zachgo S."/>
            <person name="Langdale J."/>
            <person name="Maumus F."/>
            <person name="Straeten D.V.D."/>
            <person name="Gould S.B."/>
            <person name="Rensing S.A."/>
        </authorList>
    </citation>
    <scope>NUCLEOTIDE SEQUENCE [LARGE SCALE GENOMIC DNA]</scope>
    <source>
        <strain evidence="3 4">S276</strain>
    </source>
</reference>
<feature type="domain" description="Myb-like" evidence="2">
    <location>
        <begin position="335"/>
        <end position="398"/>
    </location>
</feature>
<dbReference type="Proteomes" id="UP000265515">
    <property type="component" value="Unassembled WGS sequence"/>
</dbReference>
<feature type="compositionally biased region" description="Gly residues" evidence="1">
    <location>
        <begin position="298"/>
        <end position="326"/>
    </location>
</feature>
<evidence type="ECO:0000259" key="2">
    <source>
        <dbReference type="PROSITE" id="PS50090"/>
    </source>
</evidence>
<dbReference type="EMBL" id="BFEA01000094">
    <property type="protein sequence ID" value="GBG67959.1"/>
    <property type="molecule type" value="Genomic_DNA"/>
</dbReference>
<dbReference type="Pfam" id="PF13837">
    <property type="entry name" value="Myb_DNA-bind_4"/>
    <property type="match status" value="1"/>
</dbReference>
<feature type="compositionally biased region" description="Basic and acidic residues" evidence="1">
    <location>
        <begin position="605"/>
        <end position="618"/>
    </location>
</feature>
<evidence type="ECO:0000313" key="4">
    <source>
        <dbReference type="Proteomes" id="UP000265515"/>
    </source>
</evidence>
<accession>A0A388KD33</accession>
<sequence>MADLQRRLPLLLLVVVVFLFVVFLHVCLSCRPWKQRRKRTASMKRAVLQEERPMAGMKARAILPAAEGGRRPATTEPSWRYDPSMYSHLPSWETPLPPSDEEPKGDELPTFPLASGSTQLLSQTVLVGGSASNERGEYTSLLQQGLGDDDDGGVDLRFGLSSGGAREASRTVITAAHASACGLQQPRREQTGPSTVRGGASVVGGVGSSPAAWQHVSGAPSGERLTDNWDVRTAAATAPPAGSGASVENITRGVSNMRAHSDGGDDDGCGGDDADDGFREEVEAGDDDDDNAVLPVGKTGGRGIGRNNRGGRGRSVGRGGRGGVTDDGGKSATYWSTDEQMVLVRCKREQEAHLAGLGHNYGRMRTKEWKWVDIAKRMANGGSPKDADDCMKKWDNLFQNYKKIQSFSPRSNLAALRRPSRHKASRCKASRRGAISSRYVALLTVKLLAVKLLAVKLLAAVPALPTVNLFAVKRHRRKAKGRRHIPKSKKVRSGEASGNVPARGSEGWAAAAEMESDDDFGMEEPQAEATASTVRQSARQRAFDHIAPKRMLPPAPEAQQARGRDARKDKAAVVVAEGDDDETLERRRQRNLAQDSASLLMTTRLPEKEVVPERHAIEGEAAGAAGGTATMNSAPVATAREEAPAAATAREDARSENTTDREGGDVGPSRVRKETMSRELIDRALLWVDDKAFRTTGEGQRLYNIIHETREYFVAIASGLPTTAVSRSVILPKSSTRVARISDPSQLQQAISRAAKVENVALRVLHGWVFKSGNRARGYNLAYQYALESVATDIARAIWYAENWSNVVSAPICGHTIDLNMDLPLWFDVAHIDDRPDDDDMAAYQESTVIFIAQAFRAAVLMGAHIDGDFISYDRLCRVADCFRLLLAATIWIMCMAGDDFRSHYEAFYSVNLLARPTLVASMHRSFDHRRSVVRAAKAVTERLGKANPTFGEHPNYIPQWAPCGITFGHDASVTGHVLQVLIMI</sequence>
<evidence type="ECO:0000313" key="3">
    <source>
        <dbReference type="EMBL" id="GBG67959.1"/>
    </source>
</evidence>
<feature type="compositionally biased region" description="Acidic residues" evidence="1">
    <location>
        <begin position="264"/>
        <end position="275"/>
    </location>
</feature>
<organism evidence="3 4">
    <name type="scientific">Chara braunii</name>
    <name type="common">Braun's stonewort</name>
    <dbReference type="NCBI Taxonomy" id="69332"/>
    <lineage>
        <taxon>Eukaryota</taxon>
        <taxon>Viridiplantae</taxon>
        <taxon>Streptophyta</taxon>
        <taxon>Charophyceae</taxon>
        <taxon>Charales</taxon>
        <taxon>Characeae</taxon>
        <taxon>Chara</taxon>
    </lineage>
</organism>
<dbReference type="InterPro" id="IPR001005">
    <property type="entry name" value="SANT/Myb"/>
</dbReference>
<feature type="compositionally biased region" description="Basic residues" evidence="1">
    <location>
        <begin position="475"/>
        <end position="491"/>
    </location>
</feature>
<feature type="region of interest" description="Disordered" evidence="1">
    <location>
        <begin position="258"/>
        <end position="333"/>
    </location>
</feature>
<feature type="compositionally biased region" description="Low complexity" evidence="1">
    <location>
        <begin position="619"/>
        <end position="638"/>
    </location>
</feature>
<dbReference type="PROSITE" id="PS50090">
    <property type="entry name" value="MYB_LIKE"/>
    <property type="match status" value="1"/>
</dbReference>
<protein>
    <recommendedName>
        <fullName evidence="2">Myb-like domain-containing protein</fullName>
    </recommendedName>
</protein>
<feature type="compositionally biased region" description="Acidic residues" evidence="1">
    <location>
        <begin position="514"/>
        <end position="526"/>
    </location>
</feature>
<dbReference type="AlphaFoldDB" id="A0A388KD33"/>
<feature type="region of interest" description="Disordered" evidence="1">
    <location>
        <begin position="475"/>
        <end position="674"/>
    </location>
</feature>
<feature type="compositionally biased region" description="Polar residues" evidence="1">
    <location>
        <begin position="529"/>
        <end position="539"/>
    </location>
</feature>
<name>A0A388KD33_CHABU</name>
<keyword evidence="4" id="KW-1185">Reference proteome</keyword>
<dbReference type="Gramene" id="GBG67959">
    <property type="protein sequence ID" value="GBG67959"/>
    <property type="gene ID" value="CBR_g1078"/>
</dbReference>
<dbReference type="Gene3D" id="1.10.10.60">
    <property type="entry name" value="Homeodomain-like"/>
    <property type="match status" value="1"/>
</dbReference>
<feature type="compositionally biased region" description="Basic and acidic residues" evidence="1">
    <location>
        <begin position="562"/>
        <end position="571"/>
    </location>
</feature>